<evidence type="ECO:0000313" key="5">
    <source>
        <dbReference type="Proteomes" id="UP000180280"/>
    </source>
</evidence>
<evidence type="ECO:0000256" key="1">
    <source>
        <dbReference type="SAM" id="Phobius"/>
    </source>
</evidence>
<dbReference type="Proteomes" id="UP000180088">
    <property type="component" value="Unassembled WGS sequence"/>
</dbReference>
<evidence type="ECO:0000313" key="2">
    <source>
        <dbReference type="EMBL" id="OHX14761.1"/>
    </source>
</evidence>
<keyword evidence="1" id="KW-1133">Transmembrane helix</keyword>
<keyword evidence="5" id="KW-1185">Reference proteome</keyword>
<feature type="transmembrane region" description="Helical" evidence="1">
    <location>
        <begin position="7"/>
        <end position="27"/>
    </location>
</feature>
<dbReference type="OrthoDB" id="9133279at2"/>
<dbReference type="RefSeq" id="WP_071114712.1">
    <property type="nucleotide sequence ID" value="NZ_MKCS01000001.1"/>
</dbReference>
<accession>A0A1S1X5K9</accession>
<keyword evidence="1" id="KW-0472">Membrane</keyword>
<protein>
    <submittedName>
        <fullName evidence="2">DUF4845 domain-containing protein</fullName>
    </submittedName>
</protein>
<dbReference type="Proteomes" id="UP000180280">
    <property type="component" value="Unassembled WGS sequence"/>
</dbReference>
<dbReference type="EMBL" id="MKCS01000001">
    <property type="protein sequence ID" value="OHX14761.1"/>
    <property type="molecule type" value="Genomic_DNA"/>
</dbReference>
<dbReference type="STRING" id="1903179.BI347_15560"/>
<dbReference type="AlphaFoldDB" id="A0A1S1X5K9"/>
<reference evidence="4 5" key="1">
    <citation type="submission" date="2016-09" db="EMBL/GenBank/DDBJ databases">
        <title>Chromobacterium muskegensis sp. nov., an insecticidal bacterium isolated from Sphagnum bogs.</title>
        <authorList>
            <person name="Sparks M.E."/>
            <person name="Blackburn M.B."/>
            <person name="Gundersen-Rindal D.E."/>
            <person name="Mitchell A."/>
            <person name="Farrar R."/>
            <person name="Kuhar D."/>
        </authorList>
    </citation>
    <scope>NUCLEOTIDE SEQUENCE [LARGE SCALE GENOMIC DNA]</scope>
    <source>
        <strain evidence="3 5">14B-1</strain>
        <strain evidence="2 4">37-2</strain>
    </source>
</reference>
<evidence type="ECO:0000313" key="4">
    <source>
        <dbReference type="Proteomes" id="UP000180088"/>
    </source>
</evidence>
<evidence type="ECO:0000313" key="3">
    <source>
        <dbReference type="EMBL" id="OHX16488.1"/>
    </source>
</evidence>
<name>A0A1S1X5K9_9NEIS</name>
<dbReference type="EMBL" id="MKCT01000079">
    <property type="protein sequence ID" value="OHX16488.1"/>
    <property type="molecule type" value="Genomic_DNA"/>
</dbReference>
<comment type="caution">
    <text evidence="2">The sequence shown here is derived from an EMBL/GenBank/DDBJ whole genome shotgun (WGS) entry which is preliminary data.</text>
</comment>
<keyword evidence="1" id="KW-0812">Transmembrane</keyword>
<dbReference type="InterPro" id="IPR032314">
    <property type="entry name" value="DUF4845"/>
</dbReference>
<sequence>MKQQKGLSVIAVLMVLALVGFALLLVFKVVPVYSEYGDVKTALTALSTETNVGESTLRQEFDSKASVAGIVSLKGENLIVVAGNNSNYLRAQYHREVPLFGNVSLLFNFDTQAGQPPAQ</sequence>
<gene>
    <name evidence="3" type="ORF">BI344_21385</name>
    <name evidence="2" type="ORF">BI347_15560</name>
</gene>
<organism evidence="2 4">
    <name type="scientific">Chromobacterium sphagni</name>
    <dbReference type="NCBI Taxonomy" id="1903179"/>
    <lineage>
        <taxon>Bacteria</taxon>
        <taxon>Pseudomonadati</taxon>
        <taxon>Pseudomonadota</taxon>
        <taxon>Betaproteobacteria</taxon>
        <taxon>Neisseriales</taxon>
        <taxon>Chromobacteriaceae</taxon>
        <taxon>Chromobacterium</taxon>
    </lineage>
</organism>
<dbReference type="Pfam" id="PF16137">
    <property type="entry name" value="DUF4845"/>
    <property type="match status" value="1"/>
</dbReference>
<proteinExistence type="predicted"/>